<evidence type="ECO:0000256" key="3">
    <source>
        <dbReference type="ARBA" id="ARBA00023136"/>
    </source>
</evidence>
<evidence type="ECO:0000313" key="6">
    <source>
        <dbReference type="Proteomes" id="UP000198233"/>
    </source>
</evidence>
<evidence type="ECO:0000256" key="2">
    <source>
        <dbReference type="ARBA" id="ARBA00022519"/>
    </source>
</evidence>
<dbReference type="NCBIfam" id="NF003439">
    <property type="entry name" value="PRK04968.1"/>
    <property type="match status" value="1"/>
</dbReference>
<evidence type="ECO:0000256" key="4">
    <source>
        <dbReference type="HAMAP-Rule" id="MF_01104"/>
    </source>
</evidence>
<dbReference type="CDD" id="cd16323">
    <property type="entry name" value="Syd"/>
    <property type="match status" value="1"/>
</dbReference>
<comment type="subcellular location">
    <subcellularLocation>
        <location evidence="4">Cell inner membrane</location>
        <topology evidence="4">Peripheral membrane protein</topology>
        <orientation evidence="4">Cytoplasmic side</orientation>
    </subcellularLocation>
    <text evidence="4">Loosely associated with the cytoplasmic side of the inner membrane, probably via SecY.</text>
</comment>
<name>A0AAC9TYD6_9GAMM</name>
<protein>
    <recommendedName>
        <fullName evidence="4">Protein Syd</fullName>
    </recommendedName>
</protein>
<reference evidence="5 6" key="1">
    <citation type="submission" date="2017-06" db="EMBL/GenBank/DDBJ databases">
        <title>Complete genome sequence of Shewanella marisflavi EP1 associated with anaerobic 2,4-dinitrotoluene reduction and salt tolerance.</title>
        <authorList>
            <person name="Huang J."/>
        </authorList>
    </citation>
    <scope>NUCLEOTIDE SEQUENCE [LARGE SCALE GENOMIC DNA]</scope>
    <source>
        <strain evidence="5 6">EP1</strain>
    </source>
</reference>
<dbReference type="Gene3D" id="3.40.1580.20">
    <property type="entry name" value="Syd protein"/>
    <property type="match status" value="1"/>
</dbReference>
<dbReference type="Pfam" id="PF07348">
    <property type="entry name" value="Syd"/>
    <property type="match status" value="1"/>
</dbReference>
<dbReference type="Proteomes" id="UP000198233">
    <property type="component" value="Chromosome"/>
</dbReference>
<accession>A0AAC9TYD6</accession>
<sequence length="220" mass="25205">MSSLSALDQFFTLYHQVYSDKLGESPRYYPLGEASPCVLECDLDRVTQSPENSVQWQAIKREDEGQFDNIEHALSMKLHPSIQPFYGRYFSAPVMFGSAFGEGELLQAWNQQDFEYLQQNLIGHLMMKAKLKQPPTWFIGVLGEGDEMLVVDNETGGVWIEVPGELPHRQLAESLDAFIEGLTPRVSPAQKPLEESLPETDHPGIWQRLKMMWRHLRPKK</sequence>
<proteinExistence type="inferred from homology"/>
<gene>
    <name evidence="4" type="primary">syd</name>
    <name evidence="5" type="ORF">CFF01_06050</name>
</gene>
<dbReference type="KEGG" id="smav:CFF01_06050"/>
<dbReference type="AlphaFoldDB" id="A0AAC9TYD6"/>
<keyword evidence="1 4" id="KW-1003">Cell membrane</keyword>
<comment type="function">
    <text evidence="4">Interacts with the SecY protein in vivo. May bind preferentially to an uncomplexed state of SecY, thus functioning either as a chelating agent for excess SecY in the cell or as a regulatory factor that negatively controls the translocase function.</text>
</comment>
<dbReference type="InterPro" id="IPR009948">
    <property type="entry name" value="Syd"/>
</dbReference>
<dbReference type="GO" id="GO:0009898">
    <property type="term" value="C:cytoplasmic side of plasma membrane"/>
    <property type="evidence" value="ECO:0007669"/>
    <property type="project" value="InterPro"/>
</dbReference>
<organism evidence="5 6">
    <name type="scientific">Shewanella marisflavi</name>
    <dbReference type="NCBI Taxonomy" id="260364"/>
    <lineage>
        <taxon>Bacteria</taxon>
        <taxon>Pseudomonadati</taxon>
        <taxon>Pseudomonadota</taxon>
        <taxon>Gammaproteobacteria</taxon>
        <taxon>Alteromonadales</taxon>
        <taxon>Shewanellaceae</taxon>
        <taxon>Shewanella</taxon>
    </lineage>
</organism>
<keyword evidence="3 4" id="KW-0472">Membrane</keyword>
<evidence type="ECO:0000313" key="5">
    <source>
        <dbReference type="EMBL" id="ASJ96178.1"/>
    </source>
</evidence>
<evidence type="ECO:0000256" key="1">
    <source>
        <dbReference type="ARBA" id="ARBA00022475"/>
    </source>
</evidence>
<dbReference type="HAMAP" id="MF_01104">
    <property type="entry name" value="Syd"/>
    <property type="match status" value="1"/>
</dbReference>
<dbReference type="RefSeq" id="WP_088904201.1">
    <property type="nucleotide sequence ID" value="NZ_CP022272.1"/>
</dbReference>
<dbReference type="InterPro" id="IPR038228">
    <property type="entry name" value="Syd_sf"/>
</dbReference>
<comment type="similarity">
    <text evidence="4">Belongs to the Syd family.</text>
</comment>
<keyword evidence="2 4" id="KW-0997">Cell inner membrane</keyword>
<dbReference type="EMBL" id="CP022272">
    <property type="protein sequence ID" value="ASJ96178.1"/>
    <property type="molecule type" value="Genomic_DNA"/>
</dbReference>